<evidence type="ECO:0000256" key="1">
    <source>
        <dbReference type="SAM" id="Phobius"/>
    </source>
</evidence>
<organism evidence="2 3">
    <name type="scientific">Microbispora bryophytorum</name>
    <dbReference type="NCBI Taxonomy" id="1460882"/>
    <lineage>
        <taxon>Bacteria</taxon>
        <taxon>Bacillati</taxon>
        <taxon>Actinomycetota</taxon>
        <taxon>Actinomycetes</taxon>
        <taxon>Streptosporangiales</taxon>
        <taxon>Streptosporangiaceae</taxon>
        <taxon>Microbispora</taxon>
    </lineage>
</organism>
<keyword evidence="1" id="KW-0812">Transmembrane</keyword>
<dbReference type="AlphaFoldDB" id="A0A8H9LE89"/>
<protein>
    <submittedName>
        <fullName evidence="2">Uncharacterized protein</fullName>
    </submittedName>
</protein>
<dbReference type="EMBL" id="BMMN01000001">
    <property type="protein sequence ID" value="GGO00592.1"/>
    <property type="molecule type" value="Genomic_DNA"/>
</dbReference>
<feature type="transmembrane region" description="Helical" evidence="1">
    <location>
        <begin position="30"/>
        <end position="50"/>
    </location>
</feature>
<evidence type="ECO:0000313" key="2">
    <source>
        <dbReference type="EMBL" id="GGO00592.1"/>
    </source>
</evidence>
<keyword evidence="1" id="KW-0472">Membrane</keyword>
<dbReference type="Proteomes" id="UP000653480">
    <property type="component" value="Unassembled WGS sequence"/>
</dbReference>
<keyword evidence="3" id="KW-1185">Reference proteome</keyword>
<reference evidence="2" key="1">
    <citation type="journal article" date="2014" name="Int. J. Syst. Evol. Microbiol.">
        <title>Complete genome sequence of Corynebacterium casei LMG S-19264T (=DSM 44701T), isolated from a smear-ripened cheese.</title>
        <authorList>
            <consortium name="US DOE Joint Genome Institute (JGI-PGF)"/>
            <person name="Walter F."/>
            <person name="Albersmeier A."/>
            <person name="Kalinowski J."/>
            <person name="Ruckert C."/>
        </authorList>
    </citation>
    <scope>NUCLEOTIDE SEQUENCE</scope>
    <source>
        <strain evidence="2">CGMCC 4.7138</strain>
    </source>
</reference>
<keyword evidence="1" id="KW-1133">Transmembrane helix</keyword>
<accession>A0A8H9LE89</accession>
<comment type="caution">
    <text evidence="2">The sequence shown here is derived from an EMBL/GenBank/DDBJ whole genome shotgun (WGS) entry which is preliminary data.</text>
</comment>
<reference evidence="2" key="2">
    <citation type="submission" date="2020-09" db="EMBL/GenBank/DDBJ databases">
        <authorList>
            <person name="Sun Q."/>
            <person name="Zhou Y."/>
        </authorList>
    </citation>
    <scope>NUCLEOTIDE SEQUENCE</scope>
    <source>
        <strain evidence="2">CGMCC 4.7138</strain>
    </source>
</reference>
<gene>
    <name evidence="2" type="ORF">GCM10011574_07490</name>
</gene>
<name>A0A8H9LE89_9ACTN</name>
<feature type="transmembrane region" description="Helical" evidence="1">
    <location>
        <begin position="56"/>
        <end position="75"/>
    </location>
</feature>
<proteinExistence type="predicted"/>
<evidence type="ECO:0000313" key="3">
    <source>
        <dbReference type="Proteomes" id="UP000653480"/>
    </source>
</evidence>
<sequence length="79" mass="8504">MERGYVNRFWIKLAVVGATAYLGAMARTVLTVLGILLALWLVFGFVIPALFATLKFLLIIGIIALVAVAVVTVVGKLSR</sequence>